<keyword evidence="3" id="KW-0418">Kinase</keyword>
<dbReference type="PROSITE" id="PS50011">
    <property type="entry name" value="PROTEIN_KINASE_DOM"/>
    <property type="match status" value="1"/>
</dbReference>
<feature type="domain" description="Protein kinase" evidence="2">
    <location>
        <begin position="1"/>
        <end position="160"/>
    </location>
</feature>
<dbReference type="AlphaFoldDB" id="A0AAD8I3D0"/>
<keyword evidence="1" id="KW-0732">Signal</keyword>
<organism evidence="3 4">
    <name type="scientific">Heracleum sosnowskyi</name>
    <dbReference type="NCBI Taxonomy" id="360622"/>
    <lineage>
        <taxon>Eukaryota</taxon>
        <taxon>Viridiplantae</taxon>
        <taxon>Streptophyta</taxon>
        <taxon>Embryophyta</taxon>
        <taxon>Tracheophyta</taxon>
        <taxon>Spermatophyta</taxon>
        <taxon>Magnoliopsida</taxon>
        <taxon>eudicotyledons</taxon>
        <taxon>Gunneridae</taxon>
        <taxon>Pentapetalae</taxon>
        <taxon>asterids</taxon>
        <taxon>campanulids</taxon>
        <taxon>Apiales</taxon>
        <taxon>Apiaceae</taxon>
        <taxon>Apioideae</taxon>
        <taxon>apioid superclade</taxon>
        <taxon>Tordylieae</taxon>
        <taxon>Tordyliinae</taxon>
        <taxon>Heracleum</taxon>
    </lineage>
</organism>
<comment type="caution">
    <text evidence="3">The sequence shown here is derived from an EMBL/GenBank/DDBJ whole genome shotgun (WGS) entry which is preliminary data.</text>
</comment>
<dbReference type="SUPFAM" id="SSF56112">
    <property type="entry name" value="Protein kinase-like (PK-like)"/>
    <property type="match status" value="1"/>
</dbReference>
<keyword evidence="3" id="KW-0808">Transferase</keyword>
<dbReference type="InterPro" id="IPR051564">
    <property type="entry name" value="LRR_receptor-like_kinase"/>
</dbReference>
<dbReference type="GO" id="GO:0004672">
    <property type="term" value="F:protein kinase activity"/>
    <property type="evidence" value="ECO:0007669"/>
    <property type="project" value="InterPro"/>
</dbReference>
<evidence type="ECO:0000256" key="1">
    <source>
        <dbReference type="SAM" id="SignalP"/>
    </source>
</evidence>
<reference evidence="3" key="2">
    <citation type="submission" date="2023-05" db="EMBL/GenBank/DDBJ databases">
        <authorList>
            <person name="Schelkunov M.I."/>
        </authorList>
    </citation>
    <scope>NUCLEOTIDE SEQUENCE</scope>
    <source>
        <strain evidence="3">Hsosn_3</strain>
        <tissue evidence="3">Leaf</tissue>
    </source>
</reference>
<dbReference type="GO" id="GO:0016020">
    <property type="term" value="C:membrane"/>
    <property type="evidence" value="ECO:0007669"/>
    <property type="project" value="TreeGrafter"/>
</dbReference>
<dbReference type="InterPro" id="IPR001245">
    <property type="entry name" value="Ser-Thr/Tyr_kinase_cat_dom"/>
</dbReference>
<dbReference type="EMBL" id="JAUIZM010000007">
    <property type="protein sequence ID" value="KAK1377307.1"/>
    <property type="molecule type" value="Genomic_DNA"/>
</dbReference>
<sequence length="201" mass="22042">MNSKASSWFTSFFFLLILLCKCSTLSVNKSDVLSLLALKDQIQGGLSSWNQSLLPGSAENLNGNQSTSLGVKGSIGYVPPEYGMGGATTTQGDVYSYGILLLELFTGRRPTDEMFAEGLDIHNFVGTALPDQVREIVDPILISEEEEEEEAMVTCIASILRIGIACSAQTPGERKDMEQVDTELHSIKEQYKAFLNRKYSL</sequence>
<dbReference type="InterPro" id="IPR011009">
    <property type="entry name" value="Kinase-like_dom_sf"/>
</dbReference>
<dbReference type="Pfam" id="PF07714">
    <property type="entry name" value="PK_Tyr_Ser-Thr"/>
    <property type="match status" value="1"/>
</dbReference>
<feature type="chain" id="PRO_5042201087" evidence="1">
    <location>
        <begin position="25"/>
        <end position="201"/>
    </location>
</feature>
<gene>
    <name evidence="3" type="ORF">POM88_033500</name>
</gene>
<keyword evidence="3" id="KW-0675">Receptor</keyword>
<feature type="signal peptide" evidence="1">
    <location>
        <begin position="1"/>
        <end position="24"/>
    </location>
</feature>
<keyword evidence="4" id="KW-1185">Reference proteome</keyword>
<reference evidence="3" key="1">
    <citation type="submission" date="2023-02" db="EMBL/GenBank/DDBJ databases">
        <title>Genome of toxic invasive species Heracleum sosnowskyi carries increased number of genes despite the absence of recent whole-genome duplications.</title>
        <authorList>
            <person name="Schelkunov M."/>
            <person name="Shtratnikova V."/>
            <person name="Makarenko M."/>
            <person name="Klepikova A."/>
            <person name="Omelchenko D."/>
            <person name="Novikova G."/>
            <person name="Obukhova E."/>
            <person name="Bogdanov V."/>
            <person name="Penin A."/>
            <person name="Logacheva M."/>
        </authorList>
    </citation>
    <scope>NUCLEOTIDE SEQUENCE</scope>
    <source>
        <strain evidence="3">Hsosn_3</strain>
        <tissue evidence="3">Leaf</tissue>
    </source>
</reference>
<dbReference type="Proteomes" id="UP001237642">
    <property type="component" value="Unassembled WGS sequence"/>
</dbReference>
<dbReference type="Gene3D" id="1.10.510.10">
    <property type="entry name" value="Transferase(Phosphotransferase) domain 1"/>
    <property type="match status" value="1"/>
</dbReference>
<dbReference type="PANTHER" id="PTHR48055:SF57">
    <property type="entry name" value="PROTEIN KINASE DOMAIN-CONTAINING PROTEIN"/>
    <property type="match status" value="1"/>
</dbReference>
<dbReference type="InterPro" id="IPR000719">
    <property type="entry name" value="Prot_kinase_dom"/>
</dbReference>
<name>A0AAD8I3D0_9APIA</name>
<evidence type="ECO:0000313" key="3">
    <source>
        <dbReference type="EMBL" id="KAK1377307.1"/>
    </source>
</evidence>
<accession>A0AAD8I3D0</accession>
<protein>
    <submittedName>
        <fullName evidence="3">LRR receptor-like serine/threonine-protein kinase</fullName>
    </submittedName>
</protein>
<evidence type="ECO:0000259" key="2">
    <source>
        <dbReference type="PROSITE" id="PS50011"/>
    </source>
</evidence>
<proteinExistence type="predicted"/>
<evidence type="ECO:0000313" key="4">
    <source>
        <dbReference type="Proteomes" id="UP001237642"/>
    </source>
</evidence>
<dbReference type="PANTHER" id="PTHR48055">
    <property type="entry name" value="LEUCINE-RICH REPEAT RECEPTOR PROTEIN KINASE EMS1"/>
    <property type="match status" value="1"/>
</dbReference>
<dbReference type="GO" id="GO:0005524">
    <property type="term" value="F:ATP binding"/>
    <property type="evidence" value="ECO:0007669"/>
    <property type="project" value="InterPro"/>
</dbReference>